<comment type="caution">
    <text evidence="3">The sequence shown here is derived from an EMBL/GenBank/DDBJ whole genome shotgun (WGS) entry which is preliminary data.</text>
</comment>
<dbReference type="Proteomes" id="UP000321947">
    <property type="component" value="Unassembled WGS sequence"/>
</dbReference>
<dbReference type="EMBL" id="SSTD01011206">
    <property type="protein sequence ID" value="TYK10323.1"/>
    <property type="molecule type" value="Genomic_DNA"/>
</dbReference>
<feature type="domain" description="Cupin type-1" evidence="1">
    <location>
        <begin position="16"/>
        <end position="66"/>
    </location>
</feature>
<protein>
    <submittedName>
        <fullName evidence="3">Germin-like protein subfamily 2 member 1</fullName>
    </submittedName>
</protein>
<sequence length="79" mass="8407">MRATDTVCSQWCASRLVNFQKNIGKKAAAVIAALNSQLPGTQSVAATLFAAIPDNVLTKAFQVGTKGVEKIKSRFAPKK</sequence>
<dbReference type="Proteomes" id="UP000321393">
    <property type="component" value="Unassembled WGS sequence"/>
</dbReference>
<dbReference type="STRING" id="1194695.A0A5D3CEN3"/>
<dbReference type="OrthoDB" id="1715498at2759"/>
<evidence type="ECO:0000259" key="1">
    <source>
        <dbReference type="Pfam" id="PF00190"/>
    </source>
</evidence>
<evidence type="ECO:0000313" key="2">
    <source>
        <dbReference type="EMBL" id="KAA0050977.1"/>
    </source>
</evidence>
<dbReference type="PANTHER" id="PTHR31238">
    <property type="entry name" value="GERMIN-LIKE PROTEIN SUBFAMILY 3 MEMBER 3"/>
    <property type="match status" value="1"/>
</dbReference>
<name>A0A5D3CEN3_CUCMM</name>
<dbReference type="InterPro" id="IPR011051">
    <property type="entry name" value="RmlC_Cupin_sf"/>
</dbReference>
<dbReference type="SUPFAM" id="SSF51182">
    <property type="entry name" value="RmlC-like cupins"/>
    <property type="match status" value="1"/>
</dbReference>
<evidence type="ECO:0000313" key="4">
    <source>
        <dbReference type="Proteomes" id="UP000321393"/>
    </source>
</evidence>
<gene>
    <name evidence="3" type="ORF">E5676_scaffold16G004780</name>
    <name evidence="2" type="ORF">E6C27_scaffold761G001070</name>
</gene>
<organism evidence="3 5">
    <name type="scientific">Cucumis melo var. makuwa</name>
    <name type="common">Oriental melon</name>
    <dbReference type="NCBI Taxonomy" id="1194695"/>
    <lineage>
        <taxon>Eukaryota</taxon>
        <taxon>Viridiplantae</taxon>
        <taxon>Streptophyta</taxon>
        <taxon>Embryophyta</taxon>
        <taxon>Tracheophyta</taxon>
        <taxon>Spermatophyta</taxon>
        <taxon>Magnoliopsida</taxon>
        <taxon>eudicotyledons</taxon>
        <taxon>Gunneridae</taxon>
        <taxon>Pentapetalae</taxon>
        <taxon>rosids</taxon>
        <taxon>fabids</taxon>
        <taxon>Cucurbitales</taxon>
        <taxon>Cucurbitaceae</taxon>
        <taxon>Benincaseae</taxon>
        <taxon>Cucumis</taxon>
    </lineage>
</organism>
<evidence type="ECO:0000313" key="5">
    <source>
        <dbReference type="Proteomes" id="UP000321947"/>
    </source>
</evidence>
<dbReference type="InterPro" id="IPR014710">
    <property type="entry name" value="RmlC-like_jellyroll"/>
</dbReference>
<dbReference type="EMBL" id="SSTE01011666">
    <property type="protein sequence ID" value="KAA0050977.1"/>
    <property type="molecule type" value="Genomic_DNA"/>
</dbReference>
<dbReference type="InterPro" id="IPR006045">
    <property type="entry name" value="Cupin_1"/>
</dbReference>
<dbReference type="AlphaFoldDB" id="A0A5D3CEN3"/>
<proteinExistence type="predicted"/>
<reference evidence="4 5" key="1">
    <citation type="submission" date="2019-08" db="EMBL/GenBank/DDBJ databases">
        <title>Draft genome sequences of two oriental melons (Cucumis melo L. var makuwa).</title>
        <authorList>
            <person name="Kwon S.-Y."/>
        </authorList>
    </citation>
    <scope>NUCLEOTIDE SEQUENCE [LARGE SCALE GENOMIC DNA]</scope>
    <source>
        <strain evidence="5">cv. Chang Bougi</strain>
        <strain evidence="4">cv. SW 3</strain>
        <tissue evidence="3">Leaf</tissue>
    </source>
</reference>
<accession>A0A5D3CEN3</accession>
<evidence type="ECO:0000313" key="3">
    <source>
        <dbReference type="EMBL" id="TYK10323.1"/>
    </source>
</evidence>
<dbReference type="Pfam" id="PF00190">
    <property type="entry name" value="Cupin_1"/>
    <property type="match status" value="1"/>
</dbReference>
<dbReference type="Gene3D" id="2.60.120.10">
    <property type="entry name" value="Jelly Rolls"/>
    <property type="match status" value="1"/>
</dbReference>